<organism evidence="1 2">
    <name type="scientific">Aspergillus ibericus CBS 121593</name>
    <dbReference type="NCBI Taxonomy" id="1448316"/>
    <lineage>
        <taxon>Eukaryota</taxon>
        <taxon>Fungi</taxon>
        <taxon>Dikarya</taxon>
        <taxon>Ascomycota</taxon>
        <taxon>Pezizomycotina</taxon>
        <taxon>Eurotiomycetes</taxon>
        <taxon>Eurotiomycetidae</taxon>
        <taxon>Eurotiales</taxon>
        <taxon>Aspergillaceae</taxon>
        <taxon>Aspergillus</taxon>
        <taxon>Aspergillus subgen. Circumdati</taxon>
    </lineage>
</organism>
<protein>
    <submittedName>
        <fullName evidence="1">Uncharacterized protein</fullName>
    </submittedName>
</protein>
<reference evidence="1 2" key="1">
    <citation type="submission" date="2018-02" db="EMBL/GenBank/DDBJ databases">
        <title>The genomes of Aspergillus section Nigri reveals drivers in fungal speciation.</title>
        <authorList>
            <consortium name="DOE Joint Genome Institute"/>
            <person name="Vesth T.C."/>
            <person name="Nybo J."/>
            <person name="Theobald S."/>
            <person name="Brandl J."/>
            <person name="Frisvad J.C."/>
            <person name="Nielsen K.F."/>
            <person name="Lyhne E.K."/>
            <person name="Kogle M.E."/>
            <person name="Kuo A."/>
            <person name="Riley R."/>
            <person name="Clum A."/>
            <person name="Nolan M."/>
            <person name="Lipzen A."/>
            <person name="Salamov A."/>
            <person name="Henrissat B."/>
            <person name="Wiebenga A."/>
            <person name="De vries R.P."/>
            <person name="Grigoriev I.V."/>
            <person name="Mortensen U.H."/>
            <person name="Andersen M.R."/>
            <person name="Baker S.E."/>
        </authorList>
    </citation>
    <scope>NUCLEOTIDE SEQUENCE [LARGE SCALE GENOMIC DNA]</scope>
    <source>
        <strain evidence="1 2">CBS 121593</strain>
    </source>
</reference>
<accession>A0A395HE63</accession>
<name>A0A395HE63_9EURO</name>
<dbReference type="GeneID" id="37226050"/>
<dbReference type="EMBL" id="KZ824423">
    <property type="protein sequence ID" value="RAL04514.1"/>
    <property type="molecule type" value="Genomic_DNA"/>
</dbReference>
<dbReference type="OrthoDB" id="3350591at2759"/>
<dbReference type="STRING" id="1448316.A0A395HE63"/>
<dbReference type="InterPro" id="IPR022085">
    <property type="entry name" value="OpdG"/>
</dbReference>
<dbReference type="Pfam" id="PF12311">
    <property type="entry name" value="DUF3632"/>
    <property type="match status" value="1"/>
</dbReference>
<dbReference type="RefSeq" id="XP_025578841.1">
    <property type="nucleotide sequence ID" value="XM_025721185.1"/>
</dbReference>
<dbReference type="VEuPathDB" id="FungiDB:BO80DRAFT_441393"/>
<keyword evidence="2" id="KW-1185">Reference proteome</keyword>
<dbReference type="Proteomes" id="UP000249402">
    <property type="component" value="Unassembled WGS sequence"/>
</dbReference>
<gene>
    <name evidence="1" type="ORF">BO80DRAFT_441393</name>
</gene>
<evidence type="ECO:0000313" key="1">
    <source>
        <dbReference type="EMBL" id="RAL04514.1"/>
    </source>
</evidence>
<evidence type="ECO:0000313" key="2">
    <source>
        <dbReference type="Proteomes" id="UP000249402"/>
    </source>
</evidence>
<proteinExistence type="predicted"/>
<sequence>MPFFNLEWTGFGSQPIHHDPLGRCTHKDAIRILKTSLESDEDDTLTQAIADLYEWLPERYGGAVTSGTNMLSRVIMIFAEQIPHADCAQDRLALLFKTASKFNRVITAEELEMRYEVPGAGCAVFINQMESNLDRMEMFERFHPEERNSFVNSRASIARLCDNGSYGGQSWLITTMRIAFEDKERPPDEAVPFLVLEAAMCIIYAGQWVYQTIVKGKEGSLDGFQKVRGVGELYGGPVLGYKRWKVWQDGFGKAIESGEIDGATRIYVSKAQSLMVAFDSILGTDEN</sequence>
<dbReference type="AlphaFoldDB" id="A0A395HE63"/>